<gene>
    <name evidence="2" type="ORF">DUNSADRAFT_13063</name>
</gene>
<dbReference type="Pfam" id="PF09273">
    <property type="entry name" value="Rubis-subs-bind"/>
    <property type="match status" value="1"/>
</dbReference>
<evidence type="ECO:0000259" key="1">
    <source>
        <dbReference type="Pfam" id="PF09273"/>
    </source>
</evidence>
<comment type="caution">
    <text evidence="2">The sequence shown here is derived from an EMBL/GenBank/DDBJ whole genome shotgun (WGS) entry which is preliminary data.</text>
</comment>
<evidence type="ECO:0000313" key="2">
    <source>
        <dbReference type="EMBL" id="KAF5841400.1"/>
    </source>
</evidence>
<keyword evidence="3" id="KW-1185">Reference proteome</keyword>
<name>A0ABQ7H3J3_DUNSA</name>
<dbReference type="SUPFAM" id="SSF81822">
    <property type="entry name" value="RuBisCo LSMT C-terminal, substrate-binding domain"/>
    <property type="match status" value="1"/>
</dbReference>
<protein>
    <recommendedName>
        <fullName evidence="1">Rubisco LSMT substrate-binding domain-containing protein</fullName>
    </recommendedName>
</protein>
<dbReference type="InterPro" id="IPR036464">
    <property type="entry name" value="Rubisco_LSMT_subst-bd_sf"/>
</dbReference>
<dbReference type="Gene3D" id="3.90.1420.10">
    <property type="entry name" value="Rubisco LSMT, substrate-binding domain"/>
    <property type="match status" value="1"/>
</dbReference>
<dbReference type="Proteomes" id="UP000815325">
    <property type="component" value="Unassembled WGS sequence"/>
</dbReference>
<proteinExistence type="predicted"/>
<dbReference type="EMBL" id="MU069486">
    <property type="protein sequence ID" value="KAF5841400.1"/>
    <property type="molecule type" value="Genomic_DNA"/>
</dbReference>
<accession>A0ABQ7H3J3</accession>
<dbReference type="InterPro" id="IPR015353">
    <property type="entry name" value="Rubisco_LSMT_subst-bd"/>
</dbReference>
<reference evidence="2" key="1">
    <citation type="submission" date="2017-08" db="EMBL/GenBank/DDBJ databases">
        <authorList>
            <person name="Polle J.E."/>
            <person name="Barry K."/>
            <person name="Cushman J."/>
            <person name="Schmutz J."/>
            <person name="Tran D."/>
            <person name="Hathwaick L.T."/>
            <person name="Yim W.C."/>
            <person name="Jenkins J."/>
            <person name="Mckie-Krisberg Z.M."/>
            <person name="Prochnik S."/>
            <person name="Lindquist E."/>
            <person name="Dockter R.B."/>
            <person name="Adam C."/>
            <person name="Molina H."/>
            <person name="Bunkerborg J."/>
            <person name="Jin E."/>
            <person name="Buchheim M."/>
            <person name="Magnuson J."/>
        </authorList>
    </citation>
    <scope>NUCLEOTIDE SEQUENCE</scope>
    <source>
        <strain evidence="2">CCAP 19/18</strain>
    </source>
</reference>
<feature type="domain" description="Rubisco LSMT substrate-binding" evidence="1">
    <location>
        <begin position="27"/>
        <end position="89"/>
    </location>
</feature>
<organism evidence="2 3">
    <name type="scientific">Dunaliella salina</name>
    <name type="common">Green alga</name>
    <name type="synonym">Protococcus salinus</name>
    <dbReference type="NCBI Taxonomy" id="3046"/>
    <lineage>
        <taxon>Eukaryota</taxon>
        <taxon>Viridiplantae</taxon>
        <taxon>Chlorophyta</taxon>
        <taxon>core chlorophytes</taxon>
        <taxon>Chlorophyceae</taxon>
        <taxon>CS clade</taxon>
        <taxon>Chlamydomonadales</taxon>
        <taxon>Dunaliellaceae</taxon>
        <taxon>Dunaliella</taxon>
    </lineage>
</organism>
<sequence>MQAGLQQGVLLTSWTMRTLYSVAFGATTARPVGPEQEAAVLAQLSTAIQRRLEAYKFPVTKDMEVMADPAASPRQKVAARLCKIEKEILLATLEQLGGPPPVPADPLPHLKLT</sequence>
<evidence type="ECO:0000313" key="3">
    <source>
        <dbReference type="Proteomes" id="UP000815325"/>
    </source>
</evidence>